<keyword evidence="3" id="KW-1185">Reference proteome</keyword>
<dbReference type="Proteomes" id="UP000528964">
    <property type="component" value="Unassembled WGS sequence"/>
</dbReference>
<dbReference type="SUPFAM" id="SSF111038">
    <property type="entry name" value="YjbQ-like"/>
    <property type="match status" value="1"/>
</dbReference>
<comment type="similarity">
    <text evidence="1">Belongs to the UPF0047 family.</text>
</comment>
<name>A0A7W6D4J9_9HYPH</name>
<dbReference type="NCBIfam" id="TIGR00149">
    <property type="entry name" value="TIGR00149_YjbQ"/>
    <property type="match status" value="1"/>
</dbReference>
<accession>A0A7W6D4J9</accession>
<proteinExistence type="inferred from homology"/>
<dbReference type="AlphaFoldDB" id="A0A7W6D4J9"/>
<dbReference type="RefSeq" id="WP_183395867.1">
    <property type="nucleotide sequence ID" value="NZ_JACIDR010000004.1"/>
</dbReference>
<dbReference type="Pfam" id="PF01894">
    <property type="entry name" value="YjbQ"/>
    <property type="match status" value="1"/>
</dbReference>
<dbReference type="InterPro" id="IPR035917">
    <property type="entry name" value="YjbQ-like_sf"/>
</dbReference>
<dbReference type="PANTHER" id="PTHR30615">
    <property type="entry name" value="UNCHARACTERIZED PROTEIN YJBQ-RELATED"/>
    <property type="match status" value="1"/>
</dbReference>
<evidence type="ECO:0000313" key="2">
    <source>
        <dbReference type="EMBL" id="MBB3974007.1"/>
    </source>
</evidence>
<organism evidence="2 3">
    <name type="scientific">Hansschlegelia beijingensis</name>
    <dbReference type="NCBI Taxonomy" id="1133344"/>
    <lineage>
        <taxon>Bacteria</taxon>
        <taxon>Pseudomonadati</taxon>
        <taxon>Pseudomonadota</taxon>
        <taxon>Alphaproteobacteria</taxon>
        <taxon>Hyphomicrobiales</taxon>
        <taxon>Methylopilaceae</taxon>
        <taxon>Hansschlegelia</taxon>
    </lineage>
</organism>
<dbReference type="InterPro" id="IPR001602">
    <property type="entry name" value="UPF0047_YjbQ-like"/>
</dbReference>
<comment type="caution">
    <text evidence="2">The sequence shown here is derived from an EMBL/GenBank/DDBJ whole genome shotgun (WGS) entry which is preliminary data.</text>
</comment>
<gene>
    <name evidence="2" type="ORF">GGR24_002684</name>
</gene>
<evidence type="ECO:0000313" key="3">
    <source>
        <dbReference type="Proteomes" id="UP000528964"/>
    </source>
</evidence>
<dbReference type="PIRSF" id="PIRSF004681">
    <property type="entry name" value="UCP004681"/>
    <property type="match status" value="1"/>
</dbReference>
<evidence type="ECO:0000256" key="1">
    <source>
        <dbReference type="ARBA" id="ARBA00005534"/>
    </source>
</evidence>
<dbReference type="Gene3D" id="2.60.120.460">
    <property type="entry name" value="YjbQ-like"/>
    <property type="match status" value="1"/>
</dbReference>
<dbReference type="PANTHER" id="PTHR30615:SF8">
    <property type="entry name" value="UPF0047 PROTEIN C4A8.02C"/>
    <property type="match status" value="1"/>
</dbReference>
<reference evidence="2 3" key="1">
    <citation type="submission" date="2020-08" db="EMBL/GenBank/DDBJ databases">
        <title>Genomic Encyclopedia of Type Strains, Phase IV (KMG-IV): sequencing the most valuable type-strain genomes for metagenomic binning, comparative biology and taxonomic classification.</title>
        <authorList>
            <person name="Goeker M."/>
        </authorList>
    </citation>
    <scope>NUCLEOTIDE SEQUENCE [LARGE SCALE GENOMIC DNA]</scope>
    <source>
        <strain evidence="2 3">DSM 25481</strain>
    </source>
</reference>
<sequence>MRRQSDRAAVGEIRTGEAGHQALARLTVHTRGIGLVDITAAVASALEQAGAGDGLVTVFVRHTSCSLAIQENASPEVRDDLVGALDRLAPRDAGWRHDLEGPDDMPAHVKAMLTGVSVAVPVIGGRMALGVWQAIFLIEHRDRPHSREIVVHFIGGRA</sequence>
<dbReference type="EMBL" id="JACIDR010000004">
    <property type="protein sequence ID" value="MBB3974007.1"/>
    <property type="molecule type" value="Genomic_DNA"/>
</dbReference>
<protein>
    <submittedName>
        <fullName evidence="2">Secondary thiamine-phosphate synthase enzyme</fullName>
    </submittedName>
</protein>